<evidence type="ECO:0000313" key="3">
    <source>
        <dbReference type="Proteomes" id="UP001341281"/>
    </source>
</evidence>
<sequence length="72" mass="7745">MLGTHHCGLVRLCGVLLSLDLPTCSVPGREGIGLHMQCHAPLLSCCDCPLIYNNGRNLVLCVIETIRLCAIT</sequence>
<evidence type="ECO:0000313" key="2">
    <source>
        <dbReference type="EMBL" id="WVZ72243.1"/>
    </source>
</evidence>
<dbReference type="EMBL" id="CP144748">
    <property type="protein sequence ID" value="WVZ72244.1"/>
    <property type="molecule type" value="Genomic_DNA"/>
</dbReference>
<proteinExistence type="predicted"/>
<accession>A0AAQ3TFM9</accession>
<organism evidence="2 3">
    <name type="scientific">Paspalum notatum var. saurae</name>
    <dbReference type="NCBI Taxonomy" id="547442"/>
    <lineage>
        <taxon>Eukaryota</taxon>
        <taxon>Viridiplantae</taxon>
        <taxon>Streptophyta</taxon>
        <taxon>Embryophyta</taxon>
        <taxon>Tracheophyta</taxon>
        <taxon>Spermatophyta</taxon>
        <taxon>Magnoliopsida</taxon>
        <taxon>Liliopsida</taxon>
        <taxon>Poales</taxon>
        <taxon>Poaceae</taxon>
        <taxon>PACMAD clade</taxon>
        <taxon>Panicoideae</taxon>
        <taxon>Andropogonodae</taxon>
        <taxon>Paspaleae</taxon>
        <taxon>Paspalinae</taxon>
        <taxon>Paspalum</taxon>
    </lineage>
</organism>
<keyword evidence="1" id="KW-0732">Signal</keyword>
<reference evidence="2 3" key="1">
    <citation type="submission" date="2024-02" db="EMBL/GenBank/DDBJ databases">
        <title>High-quality chromosome-scale genome assembly of Pensacola bahiagrass (Paspalum notatum Flugge var. saurae).</title>
        <authorList>
            <person name="Vega J.M."/>
            <person name="Podio M."/>
            <person name="Orjuela J."/>
            <person name="Siena L.A."/>
            <person name="Pessino S.C."/>
            <person name="Combes M.C."/>
            <person name="Mariac C."/>
            <person name="Albertini E."/>
            <person name="Pupilli F."/>
            <person name="Ortiz J.P.A."/>
            <person name="Leblanc O."/>
        </authorList>
    </citation>
    <scope>NUCLEOTIDE SEQUENCE [LARGE SCALE GENOMIC DNA]</scope>
    <source>
        <strain evidence="2">R1</strain>
        <tissue evidence="2">Leaf</tissue>
    </source>
</reference>
<name>A0AAQ3TFM9_PASNO</name>
<keyword evidence="3" id="KW-1185">Reference proteome</keyword>
<feature type="signal peptide" evidence="1">
    <location>
        <begin position="1"/>
        <end position="25"/>
    </location>
</feature>
<gene>
    <name evidence="2" type="ORF">U9M48_020737</name>
</gene>
<dbReference type="Proteomes" id="UP001341281">
    <property type="component" value="Chromosome 04"/>
</dbReference>
<feature type="chain" id="PRO_5044712198" description="Secreted protein" evidence="1">
    <location>
        <begin position="26"/>
        <end position="72"/>
    </location>
</feature>
<evidence type="ECO:0000256" key="1">
    <source>
        <dbReference type="SAM" id="SignalP"/>
    </source>
</evidence>
<dbReference type="AlphaFoldDB" id="A0AAQ3TFM9"/>
<evidence type="ECO:0008006" key="4">
    <source>
        <dbReference type="Google" id="ProtNLM"/>
    </source>
</evidence>
<dbReference type="EMBL" id="CP144748">
    <property type="protein sequence ID" value="WVZ72243.1"/>
    <property type="molecule type" value="Genomic_DNA"/>
</dbReference>
<protein>
    <recommendedName>
        <fullName evidence="4">Secreted protein</fullName>
    </recommendedName>
</protein>